<reference evidence="1" key="1">
    <citation type="submission" date="2019-08" db="EMBL/GenBank/DDBJ databases">
        <authorList>
            <person name="Kucharzyk K."/>
            <person name="Murdoch R.W."/>
            <person name="Higgins S."/>
            <person name="Loffler F."/>
        </authorList>
    </citation>
    <scope>NUCLEOTIDE SEQUENCE</scope>
</reference>
<gene>
    <name evidence="1" type="ORF">SDC9_136642</name>
</gene>
<dbReference type="EMBL" id="VSSQ01036940">
    <property type="protein sequence ID" value="MPM89533.1"/>
    <property type="molecule type" value="Genomic_DNA"/>
</dbReference>
<evidence type="ECO:0000313" key="1">
    <source>
        <dbReference type="EMBL" id="MPM89533.1"/>
    </source>
</evidence>
<proteinExistence type="predicted"/>
<name>A0A645DL53_9ZZZZ</name>
<protein>
    <submittedName>
        <fullName evidence="1">Uncharacterized protein</fullName>
    </submittedName>
</protein>
<accession>A0A645DL53</accession>
<dbReference type="AlphaFoldDB" id="A0A645DL53"/>
<organism evidence="1">
    <name type="scientific">bioreactor metagenome</name>
    <dbReference type="NCBI Taxonomy" id="1076179"/>
    <lineage>
        <taxon>unclassified sequences</taxon>
        <taxon>metagenomes</taxon>
        <taxon>ecological metagenomes</taxon>
    </lineage>
</organism>
<comment type="caution">
    <text evidence="1">The sequence shown here is derived from an EMBL/GenBank/DDBJ whole genome shotgun (WGS) entry which is preliminary data.</text>
</comment>
<sequence length="83" mass="8518">MFVSAGVSVVCHWQASIACLASATVEATSNPNPGVPSTYCGLGFPLLEKSIVTLASTGGLLEVWLIASMRVASAASSMLIFVE</sequence>